<dbReference type="OrthoDB" id="4260267at2"/>
<protein>
    <recommendedName>
        <fullName evidence="3">Heparin-sulfate lyase N-terminal domain-containing protein</fullName>
    </recommendedName>
</protein>
<evidence type="ECO:0008006" key="3">
    <source>
        <dbReference type="Google" id="ProtNLM"/>
    </source>
</evidence>
<dbReference type="RefSeq" id="WP_020644841.1">
    <property type="nucleotide sequence ID" value="NZ_QHHU01000008.1"/>
</dbReference>
<reference evidence="1 2" key="1">
    <citation type="submission" date="2018-05" db="EMBL/GenBank/DDBJ databases">
        <title>Evolution of GPA BGCs.</title>
        <authorList>
            <person name="Waglechner N."/>
            <person name="Wright G.D."/>
        </authorList>
    </citation>
    <scope>NUCLEOTIDE SEQUENCE [LARGE SCALE GENOMIC DNA]</scope>
    <source>
        <strain evidence="1 2">DSM 5908</strain>
    </source>
</reference>
<evidence type="ECO:0000313" key="1">
    <source>
        <dbReference type="EMBL" id="RSM47847.1"/>
    </source>
</evidence>
<dbReference type="EMBL" id="QHHU01000008">
    <property type="protein sequence ID" value="RSM47847.1"/>
    <property type="molecule type" value="Genomic_DNA"/>
</dbReference>
<dbReference type="AlphaFoldDB" id="A0A428WXV0"/>
<accession>A0A428WXV0</accession>
<organism evidence="1 2">
    <name type="scientific">Amycolatopsis balhimycina DSM 5908</name>
    <dbReference type="NCBI Taxonomy" id="1081091"/>
    <lineage>
        <taxon>Bacteria</taxon>
        <taxon>Bacillati</taxon>
        <taxon>Actinomycetota</taxon>
        <taxon>Actinomycetes</taxon>
        <taxon>Pseudonocardiales</taxon>
        <taxon>Pseudonocardiaceae</taxon>
        <taxon>Amycolatopsis</taxon>
    </lineage>
</organism>
<comment type="caution">
    <text evidence="1">The sequence shown here is derived from an EMBL/GenBank/DDBJ whole genome shotgun (WGS) entry which is preliminary data.</text>
</comment>
<dbReference type="Proteomes" id="UP000286716">
    <property type="component" value="Unassembled WGS sequence"/>
</dbReference>
<keyword evidence="2" id="KW-1185">Reference proteome</keyword>
<sequence length="657" mass="70698">MNPILLPSQHASAHDLPHDPEHLDAVLADAVTAALAAQQPDGNFEDPAANDDIGDMALGVISLLCLAWRRRSPDDPAFPGAVRRALDFFLANRVYRHDNPGEPFLRVRDSGLPYARYMPGDGEHPFGDWPSTVWAMLHAVNVLELGEGLLTDAQYAEVTELALGYWRWLTEASMVNPQQTANQAIGAVVAGLMLGRHLGTVSRAREGNRVTTAAMRLYTEVIRPARLTDRGFALPAEHGAGHDQNYLPISLSFLAQAHRVTGDRLFLDDGAEIARHLDCRLSARGFDYGGPRYSEQHCGAEGTLGLRYFSSHVGSDLGRYLADRRVAYYPVAKTGAPSGHFAFTTVWLYQDESKWHRASPSPVATEYSLRHEAASVSLTGSHTPYLIDAGRAVVLESVVAGQHGIGPLLRYADGHRTLLTRPLGPVRVRDARDGGLVARLVTKAVVTRDQVMLSVQQLFVSDGRRMMLFGVVPSADAECFFLAGLPYAEETAAGQRKIVTVAEPGGASFDLSTPDAVLRTRGTLLAGRLAITSAAGLSVVNPPAGRTAFNSPETIGLTQEQLAFSLADDPRGYGNPDTGWHRVIDTNHLLAEPLPGSPPGFAVFAVRYGPYPDVAFAVEVRATPDGLLVEAPGFSVLVGDPAGDASGEPVLRLTARP</sequence>
<name>A0A428WXV0_AMYBA</name>
<evidence type="ECO:0000313" key="2">
    <source>
        <dbReference type="Proteomes" id="UP000286716"/>
    </source>
</evidence>
<gene>
    <name evidence="1" type="ORF">DMA12_07720</name>
</gene>
<proteinExistence type="predicted"/>